<dbReference type="STRING" id="522306.CAP2UW1_2319"/>
<dbReference type="InterPro" id="IPR050557">
    <property type="entry name" value="RTX_toxin/Mannuronan_C5-epim"/>
</dbReference>
<gene>
    <name evidence="3" type="ordered locus">CAP2UW1_2319</name>
</gene>
<dbReference type="PANTHER" id="PTHR38340">
    <property type="entry name" value="S-LAYER PROTEIN"/>
    <property type="match status" value="1"/>
</dbReference>
<dbReference type="SUPFAM" id="SSF51120">
    <property type="entry name" value="beta-Roll"/>
    <property type="match status" value="2"/>
</dbReference>
<dbReference type="GO" id="GO:0005509">
    <property type="term" value="F:calcium ion binding"/>
    <property type="evidence" value="ECO:0007669"/>
    <property type="project" value="InterPro"/>
</dbReference>
<name>C7RQ24_ACCRE</name>
<reference evidence="3" key="1">
    <citation type="submission" date="2009-08" db="EMBL/GenBank/DDBJ databases">
        <authorList>
            <consortium name="US DOE Joint Genome Institute"/>
            <person name="Lucas S."/>
            <person name="Copeland A."/>
            <person name="Lapidus A."/>
            <person name="Glavina del Rio T."/>
            <person name="Dalin E."/>
            <person name="Tice H."/>
            <person name="Bruce D."/>
            <person name="Barry K."/>
            <person name="Pitluck S."/>
            <person name="Lowry S."/>
            <person name="Larimer F."/>
            <person name="Land M."/>
            <person name="Hauser L."/>
            <person name="Kyrpides N."/>
            <person name="Ivanova N."/>
            <person name="McMahon K.D."/>
            <person name="Hugenholtz P."/>
        </authorList>
    </citation>
    <scope>NUCLEOTIDE SEQUENCE</scope>
    <source>
        <strain evidence="3">UW-1</strain>
    </source>
</reference>
<dbReference type="InterPro" id="IPR018511">
    <property type="entry name" value="Hemolysin-typ_Ca-bd_CS"/>
</dbReference>
<evidence type="ECO:0000256" key="2">
    <source>
        <dbReference type="ARBA" id="ARBA00022525"/>
    </source>
</evidence>
<dbReference type="OrthoDB" id="223957at2"/>
<evidence type="ECO:0000256" key="1">
    <source>
        <dbReference type="ARBA" id="ARBA00004613"/>
    </source>
</evidence>
<dbReference type="Gene3D" id="2.150.10.10">
    <property type="entry name" value="Serralysin-like metalloprotease, C-terminal"/>
    <property type="match status" value="3"/>
</dbReference>
<comment type="subcellular location">
    <subcellularLocation>
        <location evidence="1">Secreted</location>
    </subcellularLocation>
</comment>
<evidence type="ECO:0000313" key="3">
    <source>
        <dbReference type="EMBL" id="ACV35610.1"/>
    </source>
</evidence>
<dbReference type="InterPro" id="IPR001343">
    <property type="entry name" value="Hemolysn_Ca-bd"/>
</dbReference>
<dbReference type="KEGG" id="app:CAP2UW1_2319"/>
<sequence length="893" mass="93376">MPTASGVKSYSLVTAATYGATGTGLDQIVEYIYRDLGLAGATDGKDIRAGAQAANRLNEMIVQAAQATHAADDKVFTAAEVTAMNAYLRTNFRTEWALAHGDDETGFETGFHLVQNDGGTTRYRGEQLLDTVVDGIYHMGFEIRDGRFLNEDGDPNASVEKVAEWLTQFYTDHSTSGTGLDRITDLIMADPGLDRRIADAQIAAGADSANGLNQMLRGALSATGVAGDNWISVADVVALNGYLRADAGRQAAWTRLHGDDEKRLETGFHKVQNDGATTTFFGENLVNTVADGIYHLGFMIKDGHLLNEDGDRNASLSDVADWLNYFLVDASTTGTGLDRIVDMIKSDRGLARNTEAFDINQGAKAANALNQIIVDLIGKTGAHADGWITVEELVQMNRLVRDDAALLKQWTDLHGDDEGDETSGYHFVQGNGATTNFFGRNLVDTVGDGIYHLGFEIRDGRFLNEDGNPNATLSDVATWLNFFYGKAPIVLGDEAANTINGDERGEQINAGGGNDTVAGGGGNDLIYGGWGSDSLSGGDGEDLIYGGTGNDSLAGGDGNDIFRVTGNTDCGFEGYDKYDGGAGRDRIVAYGGKVDIGLTAFAPKNGVETVDASGAGGPVRLLGDWTDNLLDFSATTFVGKVSIDGGGGKDTIIGSAGDDNIDGGSWGDQVLAGGNGNDVLHGGTGTDQLFGGSGDDTFRVTGNSGNGFEGYDSYDGGAGKDRIVAYGGKVDIGLTAFAPKNGVETVDASGAGGPVRLLGDWADNLLDFSATTFIGKVSIDGGGGQDRIIGSSGADVMLGGYGADILDGRAGNDRISGGSGGDTFLFGKAWGRDVVTDFQDGVDRLDLRDAGVTKLKDLHIAAIGNDASISWEGNEILLVGVKTADLGISDFIL</sequence>
<dbReference type="HOGENOM" id="CLU_323569_0_0_4"/>
<reference evidence="3" key="2">
    <citation type="submission" date="2009-09" db="EMBL/GenBank/DDBJ databases">
        <title>Complete sequence of chromosome of Candidatus Accumulibacter phosphatis clade IIA str. UW-1.</title>
        <authorList>
            <consortium name="US DOE Joint Genome Institute"/>
            <person name="Martin H.G."/>
            <person name="Ivanova N."/>
            <person name="Kunin V."/>
            <person name="Warnecke F."/>
            <person name="Barry K."/>
            <person name="He S."/>
            <person name="Salamov A."/>
            <person name="Szeto E."/>
            <person name="Dalin E."/>
            <person name="Pangilinan J.L."/>
            <person name="Lapidus A."/>
            <person name="Lowry S."/>
            <person name="Kyrpides N.C."/>
            <person name="McMahon K.D."/>
            <person name="Hugenholtz P."/>
        </authorList>
    </citation>
    <scope>NUCLEOTIDE SEQUENCE [LARGE SCALE GENOMIC DNA]</scope>
    <source>
        <strain evidence="3">UW-1</strain>
    </source>
</reference>
<dbReference type="Pfam" id="PF00353">
    <property type="entry name" value="HemolysinCabind"/>
    <property type="match status" value="3"/>
</dbReference>
<dbReference type="PRINTS" id="PR00313">
    <property type="entry name" value="CABNDNGRPT"/>
</dbReference>
<proteinExistence type="predicted"/>
<organism evidence="3">
    <name type="scientific">Accumulibacter regalis</name>
    <dbReference type="NCBI Taxonomy" id="522306"/>
    <lineage>
        <taxon>Bacteria</taxon>
        <taxon>Pseudomonadati</taxon>
        <taxon>Pseudomonadota</taxon>
        <taxon>Betaproteobacteria</taxon>
        <taxon>Candidatus Accumulibacter</taxon>
    </lineage>
</organism>
<accession>C7RQ24</accession>
<dbReference type="EMBL" id="CP001715">
    <property type="protein sequence ID" value="ACV35610.1"/>
    <property type="molecule type" value="Genomic_DNA"/>
</dbReference>
<dbReference type="eggNOG" id="COG2931">
    <property type="taxonomic scope" value="Bacteria"/>
</dbReference>
<dbReference type="PANTHER" id="PTHR38340:SF1">
    <property type="entry name" value="S-LAYER PROTEIN"/>
    <property type="match status" value="1"/>
</dbReference>
<dbReference type="PROSITE" id="PS00330">
    <property type="entry name" value="HEMOLYSIN_CALCIUM"/>
    <property type="match status" value="5"/>
</dbReference>
<keyword evidence="2" id="KW-0964">Secreted</keyword>
<protein>
    <submittedName>
        <fullName evidence="3">Hemolysin-type calcium-binding region</fullName>
    </submittedName>
</protein>
<dbReference type="AlphaFoldDB" id="C7RQ24"/>
<dbReference type="GO" id="GO:0005576">
    <property type="term" value="C:extracellular region"/>
    <property type="evidence" value="ECO:0007669"/>
    <property type="project" value="UniProtKB-SubCell"/>
</dbReference>
<dbReference type="InterPro" id="IPR011049">
    <property type="entry name" value="Serralysin-like_metalloprot_C"/>
</dbReference>